<comment type="caution">
    <text evidence="1">The sequence shown here is derived from an EMBL/GenBank/DDBJ whole genome shotgun (WGS) entry which is preliminary data.</text>
</comment>
<sequence length="118" mass="13037">MVDVRICAATLLMMTVGCSEPSPNTRDTSEIHRPHSMTRVLEQRYVTCADGSRADIDFLDDGLRMAVTWLPSGPTEILAASKTGEPFTGRHTRAIMAGGTIAFERGRTLLRICQHPHR</sequence>
<proteinExistence type="predicted"/>
<dbReference type="PROSITE" id="PS51257">
    <property type="entry name" value="PROKAR_LIPOPROTEIN"/>
    <property type="match status" value="1"/>
</dbReference>
<reference evidence="1 2" key="1">
    <citation type="submission" date="2014-08" db="EMBL/GenBank/DDBJ databases">
        <title>Whole genome shotgun sequence of Sphingomonas paucimobilis NBRC 13935.</title>
        <authorList>
            <person name="Hosoyama A."/>
            <person name="Hashimoto M."/>
            <person name="Hosoyama Y."/>
            <person name="Noguchi M."/>
            <person name="Uohara A."/>
            <person name="Ohji S."/>
            <person name="Katano-Makiyama Y."/>
            <person name="Ichikawa N."/>
            <person name="Kimura A."/>
            <person name="Yamazoe A."/>
            <person name="Fujita N."/>
        </authorList>
    </citation>
    <scope>NUCLEOTIDE SEQUENCE [LARGE SCALE GENOMIC DNA]</scope>
    <source>
        <strain evidence="1 2">NBRC 13935</strain>
    </source>
</reference>
<gene>
    <name evidence="1" type="ORF">SP6_43_00270</name>
</gene>
<evidence type="ECO:0000313" key="1">
    <source>
        <dbReference type="EMBL" id="GAN14530.1"/>
    </source>
</evidence>
<name>A0A0C9M3P7_SPHPI</name>
<keyword evidence="2" id="KW-1185">Reference proteome</keyword>
<organism evidence="1 2">
    <name type="scientific">Sphingomonas paucimobilis NBRC 13935</name>
    <dbReference type="NCBI Taxonomy" id="1219050"/>
    <lineage>
        <taxon>Bacteria</taxon>
        <taxon>Pseudomonadati</taxon>
        <taxon>Pseudomonadota</taxon>
        <taxon>Alphaproteobacteria</taxon>
        <taxon>Sphingomonadales</taxon>
        <taxon>Sphingomonadaceae</taxon>
        <taxon>Sphingomonas</taxon>
    </lineage>
</organism>
<dbReference type="Proteomes" id="UP000032025">
    <property type="component" value="Unassembled WGS sequence"/>
</dbReference>
<accession>A0A0C9M3P7</accession>
<protein>
    <submittedName>
        <fullName evidence="1">DNA, contig: SP643</fullName>
    </submittedName>
</protein>
<dbReference type="EMBL" id="BBJS01000043">
    <property type="protein sequence ID" value="GAN14530.1"/>
    <property type="molecule type" value="Genomic_DNA"/>
</dbReference>
<evidence type="ECO:0000313" key="2">
    <source>
        <dbReference type="Proteomes" id="UP000032025"/>
    </source>
</evidence>
<dbReference type="AlphaFoldDB" id="A0A0C9M3P7"/>